<keyword evidence="4" id="KW-1185">Reference proteome</keyword>
<reference evidence="3 4" key="1">
    <citation type="submission" date="2021-06" db="EMBL/GenBank/DDBJ databases">
        <authorList>
            <person name="Kallberg Y."/>
            <person name="Tangrot J."/>
            <person name="Rosling A."/>
        </authorList>
    </citation>
    <scope>NUCLEOTIDE SEQUENCE [LARGE SCALE GENOMIC DNA]</scope>
    <source>
        <strain evidence="3 4">120-4 pot B 10/14</strain>
    </source>
</reference>
<evidence type="ECO:0000259" key="2">
    <source>
        <dbReference type="PROSITE" id="PS50097"/>
    </source>
</evidence>
<name>A0ABN7UMP2_GIGMA</name>
<dbReference type="Pfam" id="PF04721">
    <property type="entry name" value="PAW"/>
    <property type="match status" value="1"/>
</dbReference>
<feature type="region of interest" description="Disordered" evidence="1">
    <location>
        <begin position="45"/>
        <end position="69"/>
    </location>
</feature>
<dbReference type="PROSITE" id="PS50097">
    <property type="entry name" value="BTB"/>
    <property type="match status" value="1"/>
</dbReference>
<dbReference type="SMART" id="SM00225">
    <property type="entry name" value="BTB"/>
    <property type="match status" value="1"/>
</dbReference>
<feature type="domain" description="BTB" evidence="2">
    <location>
        <begin position="296"/>
        <end position="373"/>
    </location>
</feature>
<accession>A0ABN7UMP2</accession>
<comment type="caution">
    <text evidence="3">The sequence shown here is derived from an EMBL/GenBank/DDBJ whole genome shotgun (WGS) entry which is preliminary data.</text>
</comment>
<dbReference type="Proteomes" id="UP000789901">
    <property type="component" value="Unassembled WGS sequence"/>
</dbReference>
<organism evidence="3 4">
    <name type="scientific">Gigaspora margarita</name>
    <dbReference type="NCBI Taxonomy" id="4874"/>
    <lineage>
        <taxon>Eukaryota</taxon>
        <taxon>Fungi</taxon>
        <taxon>Fungi incertae sedis</taxon>
        <taxon>Mucoromycota</taxon>
        <taxon>Glomeromycotina</taxon>
        <taxon>Glomeromycetes</taxon>
        <taxon>Diversisporales</taxon>
        <taxon>Gigasporaceae</taxon>
        <taxon>Gigaspora</taxon>
    </lineage>
</organism>
<dbReference type="SUPFAM" id="SSF54695">
    <property type="entry name" value="POZ domain"/>
    <property type="match status" value="1"/>
</dbReference>
<gene>
    <name evidence="3" type="ORF">GMARGA_LOCUS8514</name>
</gene>
<dbReference type="Gene3D" id="3.30.710.10">
    <property type="entry name" value="Potassium Channel Kv1.1, Chain A"/>
    <property type="match status" value="1"/>
</dbReference>
<dbReference type="InterPro" id="IPR038680">
    <property type="entry name" value="PAW_sf"/>
</dbReference>
<evidence type="ECO:0000313" key="4">
    <source>
        <dbReference type="Proteomes" id="UP000789901"/>
    </source>
</evidence>
<dbReference type="Pfam" id="PF00651">
    <property type="entry name" value="BTB"/>
    <property type="match status" value="1"/>
</dbReference>
<dbReference type="InterPro" id="IPR000210">
    <property type="entry name" value="BTB/POZ_dom"/>
</dbReference>
<dbReference type="InterPro" id="IPR006588">
    <property type="entry name" value="Peptide_N_glycanase_PAW_dom"/>
</dbReference>
<sequence>MDPSTTSHEITSYDNQVSESVNLDSHSNEPLQSLTAIVLPPNFVPTKSQGKKNSATQNQNTNVNTSYKPGGLLNHKYPLHVVPEDLKQNVYKHRLSYNTLFDAYYENGVTDNRYISTWHEGALRYDNIYYKIEHDWEKCYLSRNPNRELDPGEILWRFDYRSGKFTISTLFLKLQHAIFNDEAIVEWSISTLPTKSNANPIYQIIKFESNTYIVDATSFVKGEYGFTLRAHLRGGKSSHISWQWTQLFRCNLKGTFDFFLEEDYGLDVKAELVPDIICDPLPEVKHDVILNDRITSDFIIYLKTNETNKNEDNSNLQMLKFYVHSSILAARSDYFRALIDSHMIESNERSLVLTDITQNSLEIMLSYIYTGALPNITMYDKWVELLYDASRFLIPTLIQRCEKALRDLLDNDNLESTEGFAKECGANQLLRCCEMFEVENSELIL</sequence>
<dbReference type="Gene3D" id="2.60.120.1020">
    <property type="entry name" value="Peptide N glycanase, PAW domain"/>
    <property type="match status" value="1"/>
</dbReference>
<dbReference type="InterPro" id="IPR008979">
    <property type="entry name" value="Galactose-bd-like_sf"/>
</dbReference>
<protein>
    <submittedName>
        <fullName evidence="3">27275_t:CDS:1</fullName>
    </submittedName>
</protein>
<dbReference type="EMBL" id="CAJVQB010004392">
    <property type="protein sequence ID" value="CAG8634517.1"/>
    <property type="molecule type" value="Genomic_DNA"/>
</dbReference>
<proteinExistence type="predicted"/>
<dbReference type="PANTHER" id="PTHR24413">
    <property type="entry name" value="SPECKLE-TYPE POZ PROTEIN"/>
    <property type="match status" value="1"/>
</dbReference>
<feature type="compositionally biased region" description="Polar residues" evidence="1">
    <location>
        <begin position="45"/>
        <end position="67"/>
    </location>
</feature>
<dbReference type="InterPro" id="IPR011333">
    <property type="entry name" value="SKP1/BTB/POZ_sf"/>
</dbReference>
<dbReference type="SUPFAM" id="SSF49785">
    <property type="entry name" value="Galactose-binding domain-like"/>
    <property type="match status" value="1"/>
</dbReference>
<evidence type="ECO:0000313" key="3">
    <source>
        <dbReference type="EMBL" id="CAG8634517.1"/>
    </source>
</evidence>
<evidence type="ECO:0000256" key="1">
    <source>
        <dbReference type="SAM" id="MobiDB-lite"/>
    </source>
</evidence>